<accession>A0ACC3NXH1</accession>
<reference evidence="1" key="1">
    <citation type="submission" date="2023-07" db="EMBL/GenBank/DDBJ databases">
        <title>Black Yeasts Isolated from many extreme environments.</title>
        <authorList>
            <person name="Coleine C."/>
            <person name="Stajich J.E."/>
            <person name="Selbmann L."/>
        </authorList>
    </citation>
    <scope>NUCLEOTIDE SEQUENCE</scope>
    <source>
        <strain evidence="1">CCFEE 5714</strain>
    </source>
</reference>
<comment type="caution">
    <text evidence="1">The sequence shown here is derived from an EMBL/GenBank/DDBJ whole genome shotgun (WGS) entry which is preliminary data.</text>
</comment>
<sequence>MGYSSNEELRPSTFDAEETLPLYEESHPYDVSGLTPPEPKATPDEVRDFIVQVMQARGLGIDHARRVAAKWTLGTGRELRQYPVAMYRDIFGPEDGWVVYKEVRVLFYKKEDKESYVGRWTYAFTFFAACFTLGSSISLMSGDMEEWYNIAAIPTGFLSFFCIIMSIALGCARRNPEDRAEQELKNEWYKTPNAHGRAP</sequence>
<protein>
    <submittedName>
        <fullName evidence="1">Uncharacterized protein</fullName>
    </submittedName>
</protein>
<dbReference type="Proteomes" id="UP001281147">
    <property type="component" value="Unassembled WGS sequence"/>
</dbReference>
<proteinExistence type="predicted"/>
<keyword evidence="2" id="KW-1185">Reference proteome</keyword>
<evidence type="ECO:0000313" key="1">
    <source>
        <dbReference type="EMBL" id="KAK3724756.1"/>
    </source>
</evidence>
<evidence type="ECO:0000313" key="2">
    <source>
        <dbReference type="Proteomes" id="UP001281147"/>
    </source>
</evidence>
<dbReference type="EMBL" id="JAUTXU010000004">
    <property type="protein sequence ID" value="KAK3724756.1"/>
    <property type="molecule type" value="Genomic_DNA"/>
</dbReference>
<name>A0ACC3NXH1_9PEZI</name>
<organism evidence="1 2">
    <name type="scientific">Vermiconidia calcicola</name>
    <dbReference type="NCBI Taxonomy" id="1690605"/>
    <lineage>
        <taxon>Eukaryota</taxon>
        <taxon>Fungi</taxon>
        <taxon>Dikarya</taxon>
        <taxon>Ascomycota</taxon>
        <taxon>Pezizomycotina</taxon>
        <taxon>Dothideomycetes</taxon>
        <taxon>Dothideomycetidae</taxon>
        <taxon>Mycosphaerellales</taxon>
        <taxon>Extremaceae</taxon>
        <taxon>Vermiconidia</taxon>
    </lineage>
</organism>
<gene>
    <name evidence="1" type="ORF">LTR37_000804</name>
</gene>